<sequence length="87" mass="9900">MESANSPTTRPLSLPIVSIEALAAELGLTRRWILEHWCSQEAQQPRAPHFRDGNHVFFEVESLRAWGQQRAAQQLDRYPCRAADNGD</sequence>
<dbReference type="EMBL" id="SJPO01000006">
    <property type="protein sequence ID" value="TWT76088.1"/>
    <property type="molecule type" value="Genomic_DNA"/>
</dbReference>
<evidence type="ECO:0000313" key="2">
    <source>
        <dbReference type="Proteomes" id="UP000318478"/>
    </source>
</evidence>
<dbReference type="AlphaFoldDB" id="A0A5C5YMS6"/>
<name>A0A5C5YMS6_9BACT</name>
<gene>
    <name evidence="1" type="ORF">Pla123a_28770</name>
</gene>
<dbReference type="OrthoDB" id="291887at2"/>
<organism evidence="1 2">
    <name type="scientific">Posidoniimonas polymericola</name>
    <dbReference type="NCBI Taxonomy" id="2528002"/>
    <lineage>
        <taxon>Bacteria</taxon>
        <taxon>Pseudomonadati</taxon>
        <taxon>Planctomycetota</taxon>
        <taxon>Planctomycetia</taxon>
        <taxon>Pirellulales</taxon>
        <taxon>Lacipirellulaceae</taxon>
        <taxon>Posidoniimonas</taxon>
    </lineage>
</organism>
<keyword evidence="2" id="KW-1185">Reference proteome</keyword>
<comment type="caution">
    <text evidence="1">The sequence shown here is derived from an EMBL/GenBank/DDBJ whole genome shotgun (WGS) entry which is preliminary data.</text>
</comment>
<proteinExistence type="predicted"/>
<accession>A0A5C5YMS6</accession>
<dbReference type="RefSeq" id="WP_146588036.1">
    <property type="nucleotide sequence ID" value="NZ_SJPO01000006.1"/>
</dbReference>
<protein>
    <submittedName>
        <fullName evidence="1">Uncharacterized protein</fullName>
    </submittedName>
</protein>
<dbReference type="Proteomes" id="UP000318478">
    <property type="component" value="Unassembled WGS sequence"/>
</dbReference>
<evidence type="ECO:0000313" key="1">
    <source>
        <dbReference type="EMBL" id="TWT76088.1"/>
    </source>
</evidence>
<reference evidence="1 2" key="1">
    <citation type="submission" date="2019-02" db="EMBL/GenBank/DDBJ databases">
        <title>Deep-cultivation of Planctomycetes and their phenomic and genomic characterization uncovers novel biology.</title>
        <authorList>
            <person name="Wiegand S."/>
            <person name="Jogler M."/>
            <person name="Boedeker C."/>
            <person name="Pinto D."/>
            <person name="Vollmers J."/>
            <person name="Rivas-Marin E."/>
            <person name="Kohn T."/>
            <person name="Peeters S.H."/>
            <person name="Heuer A."/>
            <person name="Rast P."/>
            <person name="Oberbeckmann S."/>
            <person name="Bunk B."/>
            <person name="Jeske O."/>
            <person name="Meyerdierks A."/>
            <person name="Storesund J.E."/>
            <person name="Kallscheuer N."/>
            <person name="Luecker S."/>
            <person name="Lage O.M."/>
            <person name="Pohl T."/>
            <person name="Merkel B.J."/>
            <person name="Hornburger P."/>
            <person name="Mueller R.-W."/>
            <person name="Bruemmer F."/>
            <person name="Labrenz M."/>
            <person name="Spormann A.M."/>
            <person name="Op Den Camp H."/>
            <person name="Overmann J."/>
            <person name="Amann R."/>
            <person name="Jetten M.S.M."/>
            <person name="Mascher T."/>
            <person name="Medema M.H."/>
            <person name="Devos D.P."/>
            <person name="Kaster A.-K."/>
            <person name="Ovreas L."/>
            <person name="Rohde M."/>
            <person name="Galperin M.Y."/>
            <person name="Jogler C."/>
        </authorList>
    </citation>
    <scope>NUCLEOTIDE SEQUENCE [LARGE SCALE GENOMIC DNA]</scope>
    <source>
        <strain evidence="1 2">Pla123a</strain>
    </source>
</reference>